<sequence length="102" mass="10272">VQVLEAALELARELGDYAGEHQGVGHDAAPQQTLQEAVRDLGHGANDESGKSNGGKPAIALSGPAGIAAATPTSLTLAAGEHVDSVARQNQQVTAGQKVVIN</sequence>
<dbReference type="Proteomes" id="UP000640866">
    <property type="component" value="Unassembled WGS sequence"/>
</dbReference>
<dbReference type="Pfam" id="PF10106">
    <property type="entry name" value="DUF2345"/>
    <property type="match status" value="1"/>
</dbReference>
<dbReference type="RefSeq" id="WP_192525394.1">
    <property type="nucleotide sequence ID" value="NZ_JACZOI010000407.1"/>
</dbReference>
<name>A0AAP1WED5_ECOLX</name>
<feature type="region of interest" description="Disordered" evidence="1">
    <location>
        <begin position="39"/>
        <end position="62"/>
    </location>
</feature>
<feature type="compositionally biased region" description="Basic and acidic residues" evidence="1">
    <location>
        <begin position="39"/>
        <end position="50"/>
    </location>
</feature>
<organism evidence="3 4">
    <name type="scientific">Escherichia coli</name>
    <dbReference type="NCBI Taxonomy" id="562"/>
    <lineage>
        <taxon>Bacteria</taxon>
        <taxon>Pseudomonadati</taxon>
        <taxon>Pseudomonadota</taxon>
        <taxon>Gammaproteobacteria</taxon>
        <taxon>Enterobacterales</taxon>
        <taxon>Enterobacteriaceae</taxon>
        <taxon>Escherichia</taxon>
    </lineage>
</organism>
<evidence type="ECO:0000256" key="1">
    <source>
        <dbReference type="SAM" id="MobiDB-lite"/>
    </source>
</evidence>
<feature type="non-terminal residue" evidence="3">
    <location>
        <position position="1"/>
    </location>
</feature>
<dbReference type="InterPro" id="IPR018769">
    <property type="entry name" value="VgrG2_DUF2345"/>
</dbReference>
<dbReference type="AlphaFoldDB" id="A0AAP1WED5"/>
<comment type="caution">
    <text evidence="3">The sequence shown here is derived from an EMBL/GenBank/DDBJ whole genome shotgun (WGS) entry which is preliminary data.</text>
</comment>
<evidence type="ECO:0000313" key="4">
    <source>
        <dbReference type="Proteomes" id="UP000640866"/>
    </source>
</evidence>
<gene>
    <name evidence="3" type="ORF">IH772_27780</name>
</gene>
<proteinExistence type="predicted"/>
<dbReference type="EMBL" id="JACZOI010000407">
    <property type="protein sequence ID" value="MBE0980961.1"/>
    <property type="molecule type" value="Genomic_DNA"/>
</dbReference>
<accession>A0AAP1WED5</accession>
<feature type="domain" description="DUF2345" evidence="2">
    <location>
        <begin position="51"/>
        <end position="101"/>
    </location>
</feature>
<reference evidence="3" key="1">
    <citation type="submission" date="2020-09" db="EMBL/GenBank/DDBJ databases">
        <title>Emerging polyconal dissemination of OXA-244-producing E. coli in France.</title>
        <authorList>
            <person name="Emeraud C."/>
            <person name="Girlich D."/>
            <person name="Bonnin R.A."/>
            <person name="Jousset A.B."/>
            <person name="Naas T."/>
            <person name="Dortet L."/>
        </authorList>
    </citation>
    <scope>NUCLEOTIDE SEQUENCE</scope>
    <source>
        <strain evidence="3">225E3</strain>
    </source>
</reference>
<feature type="non-terminal residue" evidence="3">
    <location>
        <position position="102"/>
    </location>
</feature>
<protein>
    <submittedName>
        <fullName evidence="3">DUF2345 domain-containing protein</fullName>
    </submittedName>
</protein>
<evidence type="ECO:0000259" key="2">
    <source>
        <dbReference type="Pfam" id="PF10106"/>
    </source>
</evidence>
<evidence type="ECO:0000313" key="3">
    <source>
        <dbReference type="EMBL" id="MBE0980961.1"/>
    </source>
</evidence>